<accession>A0A517LGM0</accession>
<name>A0A517LGM0_9PEZI</name>
<dbReference type="CDD" id="cd02440">
    <property type="entry name" value="AdoMet_MTases"/>
    <property type="match status" value="1"/>
</dbReference>
<dbReference type="Gene3D" id="3.40.50.150">
    <property type="entry name" value="Vaccinia Virus protein VP39"/>
    <property type="match status" value="1"/>
</dbReference>
<dbReference type="Pfam" id="PF13489">
    <property type="entry name" value="Methyltransf_23"/>
    <property type="match status" value="1"/>
</dbReference>
<evidence type="ECO:0008006" key="4">
    <source>
        <dbReference type="Google" id="ProtNLM"/>
    </source>
</evidence>
<gene>
    <name evidence="2" type="ORF">FKW77_002032</name>
</gene>
<sequence length="346" mass="39276">MEHTNFGGAVAFQGIIAHSHGLQEGTNHTLDVDTDSLSGDSALGDDPAESTLSLRESLYSGVDENGRKYHKYKEGSYILPSDDTELDRLDLQHQVFLLTTDYKLHLAPIKERPEWVLDVGTGTGIWAIDFAAEYPDAQIIGVDLAPSQPDFVPTNCRFEIDDVEEEWTWSQKFDYIHARMMTASFSDYPKFFKQAFDQLQPGAYLEMQDQGFPPQCQDGTLKSDSALSIWGEKIVSALGMFGKELAAPKYKQYMLDAGFVDVVEVQYVWPQNTWPKDQKLKELGRWHLANSLDGLEGFSMALCTRAHGMTTEEVQLLMMDVRKDMKDRSIHAYWPMFFVYGRKPEI</sequence>
<dbReference type="OrthoDB" id="2013972at2759"/>
<dbReference type="Proteomes" id="UP000316270">
    <property type="component" value="Chromosome 12"/>
</dbReference>
<dbReference type="InterPro" id="IPR029063">
    <property type="entry name" value="SAM-dependent_MTases_sf"/>
</dbReference>
<evidence type="ECO:0000313" key="3">
    <source>
        <dbReference type="Proteomes" id="UP000316270"/>
    </source>
</evidence>
<dbReference type="STRING" id="50376.A0A517LGM0"/>
<protein>
    <recommendedName>
        <fullName evidence="4">Methyltransferase domain-containing protein</fullName>
    </recommendedName>
</protein>
<organism evidence="2 3">
    <name type="scientific">Venturia effusa</name>
    <dbReference type="NCBI Taxonomy" id="50376"/>
    <lineage>
        <taxon>Eukaryota</taxon>
        <taxon>Fungi</taxon>
        <taxon>Dikarya</taxon>
        <taxon>Ascomycota</taxon>
        <taxon>Pezizomycotina</taxon>
        <taxon>Dothideomycetes</taxon>
        <taxon>Pleosporomycetidae</taxon>
        <taxon>Venturiales</taxon>
        <taxon>Venturiaceae</taxon>
        <taxon>Venturia</taxon>
    </lineage>
</organism>
<keyword evidence="3" id="KW-1185">Reference proteome</keyword>
<dbReference type="PANTHER" id="PTHR43591">
    <property type="entry name" value="METHYLTRANSFERASE"/>
    <property type="match status" value="1"/>
</dbReference>
<dbReference type="EMBL" id="CP042196">
    <property type="protein sequence ID" value="QDS74790.1"/>
    <property type="molecule type" value="Genomic_DNA"/>
</dbReference>
<feature type="region of interest" description="Disordered" evidence="1">
    <location>
        <begin position="26"/>
        <end position="49"/>
    </location>
</feature>
<proteinExistence type="predicted"/>
<evidence type="ECO:0000313" key="2">
    <source>
        <dbReference type="EMBL" id="QDS74790.1"/>
    </source>
</evidence>
<evidence type="ECO:0000256" key="1">
    <source>
        <dbReference type="SAM" id="MobiDB-lite"/>
    </source>
</evidence>
<dbReference type="GO" id="GO:0008168">
    <property type="term" value="F:methyltransferase activity"/>
    <property type="evidence" value="ECO:0007669"/>
    <property type="project" value="TreeGrafter"/>
</dbReference>
<dbReference type="SUPFAM" id="SSF53335">
    <property type="entry name" value="S-adenosyl-L-methionine-dependent methyltransferases"/>
    <property type="match status" value="1"/>
</dbReference>
<dbReference type="PANTHER" id="PTHR43591:SF102">
    <property type="entry name" value="S-ADENOSYL-L-METHIONINE-DEPENDENT METHYLTRANSFERASE"/>
    <property type="match status" value="1"/>
</dbReference>
<reference evidence="2 3" key="1">
    <citation type="submission" date="2019-07" db="EMBL/GenBank/DDBJ databases">
        <title>Finished genome of Venturia effusa.</title>
        <authorList>
            <person name="Young C.A."/>
            <person name="Cox M.P."/>
            <person name="Ganley A.R.D."/>
            <person name="David W.J."/>
        </authorList>
    </citation>
    <scope>NUCLEOTIDE SEQUENCE [LARGE SCALE GENOMIC DNA]</scope>
    <source>
        <strain evidence="3">albino</strain>
    </source>
</reference>
<feature type="compositionally biased region" description="Low complexity" evidence="1">
    <location>
        <begin position="35"/>
        <end position="45"/>
    </location>
</feature>
<dbReference type="AlphaFoldDB" id="A0A517LGM0"/>